<dbReference type="InterPro" id="IPR038461">
    <property type="entry name" value="Schlafen_AlbA_2_dom_sf"/>
</dbReference>
<dbReference type="Pfam" id="PF00076">
    <property type="entry name" value="RRM_1"/>
    <property type="match status" value="1"/>
</dbReference>
<evidence type="ECO:0000256" key="2">
    <source>
        <dbReference type="SAM" id="MobiDB-lite"/>
    </source>
</evidence>
<dbReference type="Proteomes" id="UP000008672">
    <property type="component" value="Unassembled WGS sequence"/>
</dbReference>
<sequence length="405" mass="45708">MEEPAIEEPGSKLSTFSVYVGNLNPECTKEDLCCMLKDLISGLNISLMRHDVEVVKKHRRAHAFVRLKTEGDFRQVLKQLQDPTTLDQSILGQLVMVRKKLLVCEDKRCFSHYQEEHPQNGGSHDVPKSLPSVQKRESSKGPIVPSNTNKDHRFAPIGGMADRPVAPLIVTRSEGAIVHRGITGQERFFYGAQIGSETRNVEFKRGGGEYLSAALKHHVRKYACAFLNGEGGSLFVGVDDDGIVRGIECSHKDEDRTRLLVDSILKGYKPPVFPEAYSLSFVPVVKAGDTGLFLKVLRITIHPPKQQGELLLYETDQGEVFLRRDGSIQGPLPGSAIQEWCRQKWMAELKLWQDKVNNLENKNWNLQQQLHQHLQTVNELQQQLMEPQTEQEPPANKRSKICCLM</sequence>
<dbReference type="KEGG" id="lcm:102354414"/>
<evidence type="ECO:0000259" key="4">
    <source>
        <dbReference type="Pfam" id="PF04326"/>
    </source>
</evidence>
<dbReference type="Ensembl" id="ENSLACT00000016543.2">
    <property type="protein sequence ID" value="ENSLACP00000016429.2"/>
    <property type="gene ID" value="ENSLACG00000014475.2"/>
</dbReference>
<dbReference type="CDD" id="cd00590">
    <property type="entry name" value="RRM_SF"/>
    <property type="match status" value="1"/>
</dbReference>
<dbReference type="EMBL" id="AFYH01045289">
    <property type="status" value="NOT_ANNOTATED_CDS"/>
    <property type="molecule type" value="Genomic_DNA"/>
</dbReference>
<reference evidence="5" key="3">
    <citation type="submission" date="2025-09" db="UniProtKB">
        <authorList>
            <consortium name="Ensembl"/>
        </authorList>
    </citation>
    <scope>IDENTIFICATION</scope>
</reference>
<reference evidence="5" key="2">
    <citation type="submission" date="2025-08" db="UniProtKB">
        <authorList>
            <consortium name="Ensembl"/>
        </authorList>
    </citation>
    <scope>IDENTIFICATION</scope>
</reference>
<dbReference type="eggNOG" id="ENOG502QTT1">
    <property type="taxonomic scope" value="Eukaryota"/>
</dbReference>
<dbReference type="GeneTree" id="ENSGT00410000025651"/>
<dbReference type="AlphaFoldDB" id="H3B3F8"/>
<dbReference type="InterPro" id="IPR012677">
    <property type="entry name" value="Nucleotide-bd_a/b_plait_sf"/>
</dbReference>
<dbReference type="InParanoid" id="H3B3F8"/>
<feature type="domain" description="RRM" evidence="3">
    <location>
        <begin position="18"/>
        <end position="87"/>
    </location>
</feature>
<reference evidence="6" key="1">
    <citation type="submission" date="2011-08" db="EMBL/GenBank/DDBJ databases">
        <title>The draft genome of Latimeria chalumnae.</title>
        <authorList>
            <person name="Di Palma F."/>
            <person name="Alfoldi J."/>
            <person name="Johnson J."/>
            <person name="Berlin A."/>
            <person name="Gnerre S."/>
            <person name="Jaffe D."/>
            <person name="MacCallum I."/>
            <person name="Young S."/>
            <person name="Walker B.J."/>
            <person name="Lander E."/>
            <person name="Lindblad-Toh K."/>
        </authorList>
    </citation>
    <scope>NUCLEOTIDE SEQUENCE [LARGE SCALE GENOMIC DNA]</scope>
    <source>
        <strain evidence="6">Wild caught</strain>
    </source>
</reference>
<proteinExistence type="predicted"/>
<dbReference type="InterPro" id="IPR035979">
    <property type="entry name" value="RBD_domain_sf"/>
</dbReference>
<organism evidence="5 6">
    <name type="scientific">Latimeria chalumnae</name>
    <name type="common">Coelacanth</name>
    <dbReference type="NCBI Taxonomy" id="7897"/>
    <lineage>
        <taxon>Eukaryota</taxon>
        <taxon>Metazoa</taxon>
        <taxon>Chordata</taxon>
        <taxon>Craniata</taxon>
        <taxon>Vertebrata</taxon>
        <taxon>Euteleostomi</taxon>
        <taxon>Coelacanthiformes</taxon>
        <taxon>Coelacanthidae</taxon>
        <taxon>Latimeria</taxon>
    </lineage>
</organism>
<dbReference type="PANTHER" id="PTHR12155:SF29">
    <property type="entry name" value="SCHLAFEN-LIKE PROTEIN 1"/>
    <property type="match status" value="1"/>
</dbReference>
<evidence type="ECO:0000256" key="1">
    <source>
        <dbReference type="SAM" id="Coils"/>
    </source>
</evidence>
<dbReference type="SUPFAM" id="SSF54928">
    <property type="entry name" value="RNA-binding domain, RBD"/>
    <property type="match status" value="1"/>
</dbReference>
<dbReference type="PANTHER" id="PTHR12155">
    <property type="entry name" value="SCHLAFEN"/>
    <property type="match status" value="1"/>
</dbReference>
<keyword evidence="6" id="KW-1185">Reference proteome</keyword>
<dbReference type="EMBL" id="AFYH01045288">
    <property type="status" value="NOT_ANNOTATED_CDS"/>
    <property type="molecule type" value="Genomic_DNA"/>
</dbReference>
<dbReference type="OMA" id="PISCTCC"/>
<dbReference type="InterPro" id="IPR029684">
    <property type="entry name" value="Schlafen"/>
</dbReference>
<dbReference type="HOGENOM" id="CLU_034269_0_0_1"/>
<accession>H3B3F8</accession>
<feature type="coiled-coil region" evidence="1">
    <location>
        <begin position="342"/>
        <end position="383"/>
    </location>
</feature>
<name>H3B3F8_LATCH</name>
<protein>
    <submittedName>
        <fullName evidence="5">Schlafen like 1</fullName>
    </submittedName>
</protein>
<feature type="domain" description="Schlafen AlbA-2" evidence="4">
    <location>
        <begin position="197"/>
        <end position="328"/>
    </location>
</feature>
<keyword evidence="1" id="KW-0175">Coiled coil</keyword>
<evidence type="ECO:0000313" key="6">
    <source>
        <dbReference type="Proteomes" id="UP000008672"/>
    </source>
</evidence>
<dbReference type="GO" id="GO:0003723">
    <property type="term" value="F:RNA binding"/>
    <property type="evidence" value="ECO:0007669"/>
    <property type="project" value="InterPro"/>
</dbReference>
<gene>
    <name evidence="5" type="primary">SLFNL1</name>
</gene>
<dbReference type="InterPro" id="IPR000504">
    <property type="entry name" value="RRM_dom"/>
</dbReference>
<dbReference type="Gene3D" id="3.30.950.30">
    <property type="entry name" value="Schlafen, AAA domain"/>
    <property type="match status" value="1"/>
</dbReference>
<dbReference type="InterPro" id="IPR007421">
    <property type="entry name" value="Schlafen_AlbA_2_dom"/>
</dbReference>
<feature type="region of interest" description="Disordered" evidence="2">
    <location>
        <begin position="115"/>
        <end position="157"/>
    </location>
</feature>
<dbReference type="OrthoDB" id="10259112at2759"/>
<dbReference type="Pfam" id="PF04326">
    <property type="entry name" value="SLFN_AlbA_2"/>
    <property type="match status" value="1"/>
</dbReference>
<evidence type="ECO:0000313" key="5">
    <source>
        <dbReference type="Ensembl" id="ENSLACP00000016429.2"/>
    </source>
</evidence>
<dbReference type="Gene3D" id="3.30.70.330">
    <property type="match status" value="1"/>
</dbReference>
<evidence type="ECO:0000259" key="3">
    <source>
        <dbReference type="Pfam" id="PF00076"/>
    </source>
</evidence>